<dbReference type="RefSeq" id="XP_028472356.1">
    <property type="nucleotide sequence ID" value="XM_028619182.1"/>
</dbReference>
<gene>
    <name evidence="4" type="ORF">EHS24_003513</name>
</gene>
<dbReference type="EMBL" id="RSCE01000017">
    <property type="protein sequence ID" value="RSH77209.1"/>
    <property type="molecule type" value="Genomic_DNA"/>
</dbReference>
<dbReference type="GO" id="GO:0005634">
    <property type="term" value="C:nucleus"/>
    <property type="evidence" value="ECO:0007669"/>
    <property type="project" value="TreeGrafter"/>
</dbReference>
<dbReference type="InterPro" id="IPR008030">
    <property type="entry name" value="NmrA-like"/>
</dbReference>
<dbReference type="SUPFAM" id="SSF51735">
    <property type="entry name" value="NAD(P)-binding Rossmann-fold domains"/>
    <property type="match status" value="1"/>
</dbReference>
<dbReference type="CDD" id="cd05251">
    <property type="entry name" value="NmrA_like_SDR_a"/>
    <property type="match status" value="1"/>
</dbReference>
<organism evidence="4 5">
    <name type="scientific">Apiotrichum porosum</name>
    <dbReference type="NCBI Taxonomy" id="105984"/>
    <lineage>
        <taxon>Eukaryota</taxon>
        <taxon>Fungi</taxon>
        <taxon>Dikarya</taxon>
        <taxon>Basidiomycota</taxon>
        <taxon>Agaricomycotina</taxon>
        <taxon>Tremellomycetes</taxon>
        <taxon>Trichosporonales</taxon>
        <taxon>Trichosporonaceae</taxon>
        <taxon>Apiotrichum</taxon>
    </lineage>
</organism>
<dbReference type="Gene3D" id="3.40.50.720">
    <property type="entry name" value="NAD(P)-binding Rossmann-like Domain"/>
    <property type="match status" value="1"/>
</dbReference>
<dbReference type="OrthoDB" id="9997102at2759"/>
<evidence type="ECO:0000259" key="3">
    <source>
        <dbReference type="Pfam" id="PF05368"/>
    </source>
</evidence>
<dbReference type="InterPro" id="IPR051164">
    <property type="entry name" value="NmrA-like_oxidored"/>
</dbReference>
<dbReference type="Pfam" id="PF05368">
    <property type="entry name" value="NmrA"/>
    <property type="match status" value="1"/>
</dbReference>
<evidence type="ECO:0000256" key="2">
    <source>
        <dbReference type="ARBA" id="ARBA00022857"/>
    </source>
</evidence>
<comment type="caution">
    <text evidence="4">The sequence shown here is derived from an EMBL/GenBank/DDBJ whole genome shotgun (WGS) entry which is preliminary data.</text>
</comment>
<dbReference type="AlphaFoldDB" id="A0A427XE78"/>
<feature type="domain" description="NmrA-like" evidence="3">
    <location>
        <begin position="2"/>
        <end position="304"/>
    </location>
</feature>
<evidence type="ECO:0000313" key="4">
    <source>
        <dbReference type="EMBL" id="RSH77209.1"/>
    </source>
</evidence>
<protein>
    <recommendedName>
        <fullName evidence="3">NmrA-like domain-containing protein</fullName>
    </recommendedName>
</protein>
<name>A0A427XE78_9TREE</name>
<dbReference type="PANTHER" id="PTHR42748">
    <property type="entry name" value="NITROGEN METABOLITE REPRESSION PROTEIN NMRA FAMILY MEMBER"/>
    <property type="match status" value="1"/>
</dbReference>
<dbReference type="InterPro" id="IPR036291">
    <property type="entry name" value="NAD(P)-bd_dom_sf"/>
</dbReference>
<evidence type="ECO:0000256" key="1">
    <source>
        <dbReference type="ARBA" id="ARBA00006328"/>
    </source>
</evidence>
<dbReference type="Proteomes" id="UP000279236">
    <property type="component" value="Unassembled WGS sequence"/>
</dbReference>
<proteinExistence type="inferred from homology"/>
<comment type="similarity">
    <text evidence="1">Belongs to the NmrA-type oxidoreductase family.</text>
</comment>
<accession>A0A427XE78</accession>
<reference evidence="4 5" key="1">
    <citation type="submission" date="2018-11" db="EMBL/GenBank/DDBJ databases">
        <title>Genome sequence of Apiotrichum porosum DSM 27194.</title>
        <authorList>
            <person name="Aliyu H."/>
            <person name="Gorte O."/>
            <person name="Ochsenreither K."/>
        </authorList>
    </citation>
    <scope>NUCLEOTIDE SEQUENCE [LARGE SCALE GENOMIC DNA]</scope>
    <source>
        <strain evidence="4 5">DSM 27194</strain>
    </source>
</reference>
<dbReference type="PANTHER" id="PTHR42748:SF25">
    <property type="entry name" value="NMRA FAMILY PROTEIN"/>
    <property type="match status" value="1"/>
</dbReference>
<keyword evidence="5" id="KW-1185">Reference proteome</keyword>
<dbReference type="Gene3D" id="3.90.25.10">
    <property type="entry name" value="UDP-galactose 4-epimerase, domain 1"/>
    <property type="match status" value="1"/>
</dbReference>
<keyword evidence="2" id="KW-0521">NADP</keyword>
<evidence type="ECO:0000313" key="5">
    <source>
        <dbReference type="Proteomes" id="UP000279236"/>
    </source>
</evidence>
<dbReference type="GeneID" id="39588056"/>
<dbReference type="STRING" id="105984.A0A427XE78"/>
<sequence>MSRSILVTGATGKQGGAVIDALLKPPTSQAAEDSAPFDILAVTRDPSSASATRLAAKSSTIKLVKGDMDNVPALFESARAVSPNGQIWGVYSVQAVATSSAKPEDAPETKQGVAMVDEAVKAGVQTFVYSSVDRGGEERSWNNPTPVPHFKTKHLIEQHLRKAAGDKMGWTILRPVIFYDNLAPGFPTAMFLTYLRDKMGSKPMPWIATSDIGAFGAAAFRNPAKLNHRALSLGGDVFTFDDMNKTFQKVTGKPAPTTFSFLTWPLGLVKDVRLMVNWFKDEGYKVNANELREIHPGLLDFEGWLRKDSKFDKVN</sequence>